<evidence type="ECO:0000256" key="1">
    <source>
        <dbReference type="SAM" id="Coils"/>
    </source>
</evidence>
<dbReference type="EMBL" id="BMFY01000003">
    <property type="protein sequence ID" value="GGA08006.1"/>
    <property type="molecule type" value="Genomic_DNA"/>
</dbReference>
<name>A0A8J2TWC1_9MICO</name>
<dbReference type="RefSeq" id="WP_188549685.1">
    <property type="nucleotide sequence ID" value="NZ_BMFY01000003.1"/>
</dbReference>
<keyword evidence="3" id="KW-1185">Reference proteome</keyword>
<reference evidence="2" key="2">
    <citation type="submission" date="2020-09" db="EMBL/GenBank/DDBJ databases">
        <authorList>
            <person name="Sun Q."/>
            <person name="Zhou Y."/>
        </authorList>
    </citation>
    <scope>NUCLEOTIDE SEQUENCE</scope>
    <source>
        <strain evidence="2">CGMCC 1.12785</strain>
    </source>
</reference>
<protein>
    <submittedName>
        <fullName evidence="2">Uncharacterized protein</fullName>
    </submittedName>
</protein>
<proteinExistence type="predicted"/>
<comment type="caution">
    <text evidence="2">The sequence shown here is derived from an EMBL/GenBank/DDBJ whole genome shotgun (WGS) entry which is preliminary data.</text>
</comment>
<evidence type="ECO:0000313" key="3">
    <source>
        <dbReference type="Proteomes" id="UP000616114"/>
    </source>
</evidence>
<reference evidence="2" key="1">
    <citation type="journal article" date="2014" name="Int. J. Syst. Evol. Microbiol.">
        <title>Complete genome sequence of Corynebacterium casei LMG S-19264T (=DSM 44701T), isolated from a smear-ripened cheese.</title>
        <authorList>
            <consortium name="US DOE Joint Genome Institute (JGI-PGF)"/>
            <person name="Walter F."/>
            <person name="Albersmeier A."/>
            <person name="Kalinowski J."/>
            <person name="Ruckert C."/>
        </authorList>
    </citation>
    <scope>NUCLEOTIDE SEQUENCE</scope>
    <source>
        <strain evidence="2">CGMCC 1.12785</strain>
    </source>
</reference>
<organism evidence="2 3">
    <name type="scientific">Sediminivirga luteola</name>
    <dbReference type="NCBI Taxonomy" id="1774748"/>
    <lineage>
        <taxon>Bacteria</taxon>
        <taxon>Bacillati</taxon>
        <taxon>Actinomycetota</taxon>
        <taxon>Actinomycetes</taxon>
        <taxon>Micrococcales</taxon>
        <taxon>Brevibacteriaceae</taxon>
        <taxon>Sediminivirga</taxon>
    </lineage>
</organism>
<keyword evidence="1" id="KW-0175">Coiled coil</keyword>
<accession>A0A8J2TWC1</accession>
<evidence type="ECO:0000313" key="2">
    <source>
        <dbReference type="EMBL" id="GGA08006.1"/>
    </source>
</evidence>
<dbReference type="AlphaFoldDB" id="A0A8J2TWC1"/>
<dbReference type="Proteomes" id="UP000616114">
    <property type="component" value="Unassembled WGS sequence"/>
</dbReference>
<feature type="coiled-coil region" evidence="1">
    <location>
        <begin position="17"/>
        <end position="51"/>
    </location>
</feature>
<sequence>MSVLFMRRTFATAGVTAENSDEIFDSLVDELEALEESNEALQEATVTFELDQDRVAFEVYVDAPDGDYEAAEIVAMSCIRSALHASGGGTPGWEDYFQLSHTESTVTAV</sequence>
<gene>
    <name evidence="2" type="ORF">GCM10011333_08520</name>
</gene>